<dbReference type="EMBL" id="CP044222">
    <property type="protein sequence ID" value="QEW07924.1"/>
    <property type="molecule type" value="Genomic_DNA"/>
</dbReference>
<organism evidence="1 2">
    <name type="scientific">Nitrincola iocasae</name>
    <dbReference type="NCBI Taxonomy" id="2614693"/>
    <lineage>
        <taxon>Bacteria</taxon>
        <taxon>Pseudomonadati</taxon>
        <taxon>Pseudomonadota</taxon>
        <taxon>Gammaproteobacteria</taxon>
        <taxon>Oceanospirillales</taxon>
        <taxon>Oceanospirillaceae</taxon>
        <taxon>Nitrincola</taxon>
    </lineage>
</organism>
<keyword evidence="2" id="KW-1185">Reference proteome</keyword>
<protein>
    <submittedName>
        <fullName evidence="1">Uncharacterized protein</fullName>
    </submittedName>
</protein>
<gene>
    <name evidence="1" type="ORF">F5I99_16295</name>
</gene>
<sequence>MKKLLLFSLPALIIGLVMGSGLNHYLQQPSAGMYVTFENQDSVMIESIQLNFGNANGQSDLLTLRLAPGEQRLLLLNHDPGLGFNVSVRYAGGDSQEFCARQSDDQRQQTIALRR</sequence>
<dbReference type="AlphaFoldDB" id="A0A5J6LH91"/>
<proteinExistence type="predicted"/>
<evidence type="ECO:0000313" key="1">
    <source>
        <dbReference type="EMBL" id="QEW07924.1"/>
    </source>
</evidence>
<accession>A0A5J6LH91</accession>
<name>A0A5J6LH91_9GAMM</name>
<dbReference type="KEGG" id="nik:F5I99_16295"/>
<evidence type="ECO:0000313" key="2">
    <source>
        <dbReference type="Proteomes" id="UP000325606"/>
    </source>
</evidence>
<dbReference type="Proteomes" id="UP000325606">
    <property type="component" value="Chromosome"/>
</dbReference>
<reference evidence="1 2" key="1">
    <citation type="submission" date="2019-09" db="EMBL/GenBank/DDBJ databases">
        <title>Nitrincola iocasae sp. nov., a bacterium isolated from the sediment collected at a cold seep field in South China Sea.</title>
        <authorList>
            <person name="Zhang H."/>
            <person name="Wang H."/>
            <person name="Li C."/>
        </authorList>
    </citation>
    <scope>NUCLEOTIDE SEQUENCE [LARGE SCALE GENOMIC DNA]</scope>
    <source>
        <strain evidence="1 2">KXZD1103</strain>
    </source>
</reference>
<dbReference type="RefSeq" id="WP_151057830.1">
    <property type="nucleotide sequence ID" value="NZ_CP044222.1"/>
</dbReference>